<dbReference type="GO" id="GO:0003723">
    <property type="term" value="F:RNA binding"/>
    <property type="evidence" value="ECO:0007669"/>
    <property type="project" value="InterPro"/>
</dbReference>
<feature type="region of interest" description="Disordered" evidence="3">
    <location>
        <begin position="771"/>
        <end position="850"/>
    </location>
</feature>
<gene>
    <name evidence="5" type="ORF">BN1211_2305</name>
</gene>
<dbReference type="PANTHER" id="PTHR12839:SF7">
    <property type="entry name" value="REGULATOR OF NONSENSE TRANSCRIPTS 2"/>
    <property type="match status" value="1"/>
</dbReference>
<accession>A0A0H5C2M3</accession>
<evidence type="ECO:0000256" key="1">
    <source>
        <dbReference type="ARBA" id="ARBA00004496"/>
    </source>
</evidence>
<dbReference type="GO" id="GO:0005737">
    <property type="term" value="C:cytoplasm"/>
    <property type="evidence" value="ECO:0007669"/>
    <property type="project" value="UniProtKB-SubCell"/>
</dbReference>
<dbReference type="Pfam" id="PF04050">
    <property type="entry name" value="Upf2"/>
    <property type="match status" value="1"/>
</dbReference>
<dbReference type="InterPro" id="IPR007193">
    <property type="entry name" value="Upf2/Nmd2_C"/>
</dbReference>
<dbReference type="SUPFAM" id="SSF48371">
    <property type="entry name" value="ARM repeat"/>
    <property type="match status" value="2"/>
</dbReference>
<protein>
    <recommendedName>
        <fullName evidence="4">MIF4G domain-containing protein</fullName>
    </recommendedName>
</protein>
<name>A0A0H5C2M3_CYBJN</name>
<evidence type="ECO:0000256" key="2">
    <source>
        <dbReference type="ARBA" id="ARBA00022490"/>
    </source>
</evidence>
<dbReference type="SMART" id="SM00543">
    <property type="entry name" value="MIF4G"/>
    <property type="match status" value="2"/>
</dbReference>
<keyword evidence="2" id="KW-0963">Cytoplasm</keyword>
<feature type="domain" description="MIF4G" evidence="4">
    <location>
        <begin position="339"/>
        <end position="525"/>
    </location>
</feature>
<evidence type="ECO:0000259" key="4">
    <source>
        <dbReference type="SMART" id="SM00543"/>
    </source>
</evidence>
<dbReference type="Gene3D" id="1.25.40.180">
    <property type="match status" value="2"/>
</dbReference>
<dbReference type="GO" id="GO:0035145">
    <property type="term" value="C:exon-exon junction complex"/>
    <property type="evidence" value="ECO:0007669"/>
    <property type="project" value="TreeGrafter"/>
</dbReference>
<evidence type="ECO:0000313" key="5">
    <source>
        <dbReference type="EMBL" id="CEP22041.1"/>
    </source>
</evidence>
<dbReference type="PANTHER" id="PTHR12839">
    <property type="entry name" value="NONSENSE-MEDIATED MRNA DECAY PROTEIN 2 UP-FRAMESHIFT SUPPRESSOR 2"/>
    <property type="match status" value="1"/>
</dbReference>
<sequence>MEDNRSRDELRILNEKAWNGELFEPESQDSSMKKNSAFVKKLRTSLTRDQLKSVINDANALSLKKYHEELVISMDEGLSSCKVQDTNAAVEVVGLFHRRFCSDFTPLLLTKLLERLKTPKDDISDAEDKERISQVKCVLRVITECYDLGIFRSADDASDVPGFMAKRSSDGLLVAIMKEILSYKMNKTLSIATVFTKRFISIIEGDDALRQLMCSYTSKAVERTEELNRRIYHHDKKKFKTEIRTGKMLEEVEQRGKELNELFEVYKSAVDILCPLLKVTPPEFPEVDTGEQEEDEATVLAKADGVWANEDERKFYQSFPEIPQDYIDGAKDDKGVEKGELMTEFLTKLETSSSLKEVDECVMMFWEFKLTNKASLKRLSKHITTSQELSNLKTYSRFLKSNQVFLQPFIDEVVDFLDKGFRSQIYRNGLNVRNIMFFSEMMKFDLIPQYLIFHKIRSLILSLNTPHNVDILNIFFELSGKYLLYTHTKLMNDMIKLLEDKRMDSSLSSATKMSIANLFVILRPPAVKTLQKQNTKVYTPQQLFLKHLIRNELNVRTISKVSQIIKNANLQDEKIFETLLKLLSKPEKVKYENILPLTRVTRIVPSGLKTIIIDQVLENIVRDMEINDYKFNRTRVAQCTYMAMMLNCGIIKLETLNDLLFKILTFGHPMNNPVPGVFVELDPPDDYIRITLVTCMLQELEPTKRNIDAFTLFLHFLDYYTWTKDMPLPKDTEMKLMRCYKSFQFVKGDSLVECIDKLSKAVEARNFVSEGGGVDLQIEEEEDDDDDDEEEDEDEDDDDDDDDEDDEDEEEEEEDDDDEEEEDLDELGDVVDNESVGSIEEAGSKGNEGKLSYEAYEAKLREEEELKLEQDLEREFKKMVFESMHANKADRAKIDIPQNISISSTTPPKPSNSDKVTFTLITKNDKSMGTRNLSVPMDSRIATNVANEDSRRRTEKMKLNNYILKSNYDD</sequence>
<feature type="domain" description="MIF4G" evidence="4">
    <location>
        <begin position="32"/>
        <end position="245"/>
    </location>
</feature>
<dbReference type="EMBL" id="CDQK01000002">
    <property type="protein sequence ID" value="CEP22041.1"/>
    <property type="molecule type" value="Genomic_DNA"/>
</dbReference>
<dbReference type="GO" id="GO:0000184">
    <property type="term" value="P:nuclear-transcribed mRNA catabolic process, nonsense-mediated decay"/>
    <property type="evidence" value="ECO:0007669"/>
    <property type="project" value="InterPro"/>
</dbReference>
<evidence type="ECO:0000313" key="6">
    <source>
        <dbReference type="Proteomes" id="UP000038830"/>
    </source>
</evidence>
<reference evidence="6" key="1">
    <citation type="journal article" date="2015" name="J. Biotechnol.">
        <title>The structure of the Cyberlindnera jadinii genome and its relation to Candida utilis analyzed by the occurrence of single nucleotide polymorphisms.</title>
        <authorList>
            <person name="Rupp O."/>
            <person name="Brinkrolf K."/>
            <person name="Buerth C."/>
            <person name="Kunigo M."/>
            <person name="Schneider J."/>
            <person name="Jaenicke S."/>
            <person name="Goesmann A."/>
            <person name="Puehler A."/>
            <person name="Jaeger K.-E."/>
            <person name="Ernst J.F."/>
        </authorList>
    </citation>
    <scope>NUCLEOTIDE SEQUENCE [LARGE SCALE GENOMIC DNA]</scope>
    <source>
        <strain evidence="6">ATCC 18201 / CBS 1600 / BCRC 20928 / JCM 3617 / NBRC 0987 / NRRL Y-1542</strain>
    </source>
</reference>
<dbReference type="AlphaFoldDB" id="A0A0H5C2M3"/>
<dbReference type="Proteomes" id="UP000038830">
    <property type="component" value="Unassembled WGS sequence"/>
</dbReference>
<proteinExistence type="predicted"/>
<dbReference type="InterPro" id="IPR039762">
    <property type="entry name" value="Nmd2/UPF2"/>
</dbReference>
<comment type="subcellular location">
    <subcellularLocation>
        <location evidence="1">Cytoplasm</location>
    </subcellularLocation>
</comment>
<feature type="compositionally biased region" description="Acidic residues" evidence="3">
    <location>
        <begin position="777"/>
        <end position="832"/>
    </location>
</feature>
<evidence type="ECO:0000256" key="3">
    <source>
        <dbReference type="SAM" id="MobiDB-lite"/>
    </source>
</evidence>
<dbReference type="InterPro" id="IPR016024">
    <property type="entry name" value="ARM-type_fold"/>
</dbReference>
<organism evidence="5 6">
    <name type="scientific">Cyberlindnera jadinii (strain ATCC 18201 / CBS 1600 / BCRC 20928 / JCM 3617 / NBRC 0987 / NRRL Y-1542)</name>
    <name type="common">Torula yeast</name>
    <name type="synonym">Candida utilis</name>
    <dbReference type="NCBI Taxonomy" id="983966"/>
    <lineage>
        <taxon>Eukaryota</taxon>
        <taxon>Fungi</taxon>
        <taxon>Dikarya</taxon>
        <taxon>Ascomycota</taxon>
        <taxon>Saccharomycotina</taxon>
        <taxon>Saccharomycetes</taxon>
        <taxon>Phaffomycetales</taxon>
        <taxon>Phaffomycetaceae</taxon>
        <taxon>Cyberlindnera</taxon>
    </lineage>
</organism>
<dbReference type="InterPro" id="IPR003890">
    <property type="entry name" value="MIF4G-like_typ-3"/>
</dbReference>